<evidence type="ECO:0000313" key="1">
    <source>
        <dbReference type="EMBL" id="KAI9443677.1"/>
    </source>
</evidence>
<dbReference type="Proteomes" id="UP001207468">
    <property type="component" value="Unassembled WGS sequence"/>
</dbReference>
<keyword evidence="2" id="KW-1185">Reference proteome</keyword>
<protein>
    <submittedName>
        <fullName evidence="1">UPF0172-domain-containing protein</fullName>
    </submittedName>
</protein>
<accession>A0ACC0TSM0</accession>
<organism evidence="1 2">
    <name type="scientific">Russula earlei</name>
    <dbReference type="NCBI Taxonomy" id="71964"/>
    <lineage>
        <taxon>Eukaryota</taxon>
        <taxon>Fungi</taxon>
        <taxon>Dikarya</taxon>
        <taxon>Basidiomycota</taxon>
        <taxon>Agaricomycotina</taxon>
        <taxon>Agaricomycetes</taxon>
        <taxon>Russulales</taxon>
        <taxon>Russulaceae</taxon>
        <taxon>Russula</taxon>
    </lineage>
</organism>
<dbReference type="EMBL" id="JAGFNK010000693">
    <property type="protein sequence ID" value="KAI9443677.1"/>
    <property type="molecule type" value="Genomic_DNA"/>
</dbReference>
<name>A0ACC0TSM0_9AGAM</name>
<reference evidence="1" key="1">
    <citation type="submission" date="2021-03" db="EMBL/GenBank/DDBJ databases">
        <title>Evolutionary priming and transition to the ectomycorrhizal habit in an iconic lineage of mushroom-forming fungi: is preadaptation a requirement?</title>
        <authorList>
            <consortium name="DOE Joint Genome Institute"/>
            <person name="Looney B.P."/>
            <person name="Miyauchi S."/>
            <person name="Morin E."/>
            <person name="Drula E."/>
            <person name="Courty P.E."/>
            <person name="Chicoki N."/>
            <person name="Fauchery L."/>
            <person name="Kohler A."/>
            <person name="Kuo A."/>
            <person name="LaButti K."/>
            <person name="Pangilinan J."/>
            <person name="Lipzen A."/>
            <person name="Riley R."/>
            <person name="Andreopoulos W."/>
            <person name="He G."/>
            <person name="Johnson J."/>
            <person name="Barry K.W."/>
            <person name="Grigoriev I.V."/>
            <person name="Nagy L."/>
            <person name="Hibbett D."/>
            <person name="Henrissat B."/>
            <person name="Matheny P.B."/>
            <person name="Labbe J."/>
            <person name="Martin A.F."/>
        </authorList>
    </citation>
    <scope>NUCLEOTIDE SEQUENCE</scope>
    <source>
        <strain evidence="1">BPL698</strain>
    </source>
</reference>
<sequence length="220" mass="24802">MSSTKYHLTDLAYTKLILHALKYSHQNVNGVLLGSPPSAPGHPVLIVDAVPLQHHWTSLSPMMEVGLGMATNHAHRHQLHVVGYYQAPERVGDTTLSPVGEHVAARIKQTFPTPIALVVSRRMFVTIASVLCPPMDTDSKRNFENRFFQSYLSSSPSDFRQVEGRLTFDRTIPTRAQRLIRHNNILDRFWDFDDYLEDIRAPFLTNGAVQAALNSPQQPH</sequence>
<gene>
    <name evidence="1" type="ORF">F5148DRAFT_1020857</name>
</gene>
<comment type="caution">
    <text evidence="1">The sequence shown here is derived from an EMBL/GenBank/DDBJ whole genome shotgun (WGS) entry which is preliminary data.</text>
</comment>
<proteinExistence type="predicted"/>
<evidence type="ECO:0000313" key="2">
    <source>
        <dbReference type="Proteomes" id="UP001207468"/>
    </source>
</evidence>